<evidence type="ECO:0000313" key="3">
    <source>
        <dbReference type="EMBL" id="KAF2158444.1"/>
    </source>
</evidence>
<dbReference type="GeneID" id="54568099"/>
<dbReference type="Proteomes" id="UP000799537">
    <property type="component" value="Unassembled WGS sequence"/>
</dbReference>
<keyword evidence="4" id="KW-1185">Reference proteome</keyword>
<gene>
    <name evidence="3" type="ORF">M409DRAFT_61647</name>
</gene>
<keyword evidence="1" id="KW-0175">Coiled coil</keyword>
<reference evidence="3" key="1">
    <citation type="journal article" date="2020" name="Stud. Mycol.">
        <title>101 Dothideomycetes genomes: a test case for predicting lifestyles and emergence of pathogens.</title>
        <authorList>
            <person name="Haridas S."/>
            <person name="Albert R."/>
            <person name="Binder M."/>
            <person name="Bloem J."/>
            <person name="Labutti K."/>
            <person name="Salamov A."/>
            <person name="Andreopoulos B."/>
            <person name="Baker S."/>
            <person name="Barry K."/>
            <person name="Bills G."/>
            <person name="Bluhm B."/>
            <person name="Cannon C."/>
            <person name="Castanera R."/>
            <person name="Culley D."/>
            <person name="Daum C."/>
            <person name="Ezra D."/>
            <person name="Gonzalez J."/>
            <person name="Henrissat B."/>
            <person name="Kuo A."/>
            <person name="Liang C."/>
            <person name="Lipzen A."/>
            <person name="Lutzoni F."/>
            <person name="Magnuson J."/>
            <person name="Mondo S."/>
            <person name="Nolan M."/>
            <person name="Ohm R."/>
            <person name="Pangilinan J."/>
            <person name="Park H.-J."/>
            <person name="Ramirez L."/>
            <person name="Alfaro M."/>
            <person name="Sun H."/>
            <person name="Tritt A."/>
            <person name="Yoshinaga Y."/>
            <person name="Zwiers L.-H."/>
            <person name="Turgeon B."/>
            <person name="Goodwin S."/>
            <person name="Spatafora J."/>
            <person name="Crous P."/>
            <person name="Grigoriev I."/>
        </authorList>
    </citation>
    <scope>NUCLEOTIDE SEQUENCE</scope>
    <source>
        <strain evidence="3">ATCC 36951</strain>
    </source>
</reference>
<feature type="coiled-coil region" evidence="1">
    <location>
        <begin position="113"/>
        <end position="140"/>
    </location>
</feature>
<organism evidence="3 4">
    <name type="scientific">Zasmidium cellare ATCC 36951</name>
    <dbReference type="NCBI Taxonomy" id="1080233"/>
    <lineage>
        <taxon>Eukaryota</taxon>
        <taxon>Fungi</taxon>
        <taxon>Dikarya</taxon>
        <taxon>Ascomycota</taxon>
        <taxon>Pezizomycotina</taxon>
        <taxon>Dothideomycetes</taxon>
        <taxon>Dothideomycetidae</taxon>
        <taxon>Mycosphaerellales</taxon>
        <taxon>Mycosphaerellaceae</taxon>
        <taxon>Zasmidium</taxon>
    </lineage>
</organism>
<dbReference type="AlphaFoldDB" id="A0A6A6BUG6"/>
<protein>
    <submittedName>
        <fullName evidence="3">Uncharacterized protein</fullName>
    </submittedName>
</protein>
<evidence type="ECO:0000313" key="4">
    <source>
        <dbReference type="Proteomes" id="UP000799537"/>
    </source>
</evidence>
<feature type="region of interest" description="Disordered" evidence="2">
    <location>
        <begin position="165"/>
        <end position="188"/>
    </location>
</feature>
<accession>A0A6A6BUG6</accession>
<dbReference type="EMBL" id="ML993665">
    <property type="protein sequence ID" value="KAF2158444.1"/>
    <property type="molecule type" value="Genomic_DNA"/>
</dbReference>
<proteinExistence type="predicted"/>
<name>A0A6A6BUG6_ZASCE</name>
<sequence length="188" mass="21204">MDSLNLLEEWLNSQESFEQPGIDLDAGRLDYDAGALGQESCLPLDPYFDSALDACLDDYLPADSNFNNDWLLGDLDNFQAGGIDQIFEGQSAPMGEDAVPIPPPPIMHSTFPANESVVRMDKLEAELQSMRDSIFALRQELDNYNDWSYKLTFIVNEIQMRQHGLPPTLRQRGKLLPMPNRPGDRRLS</sequence>
<dbReference type="RefSeq" id="XP_033659333.1">
    <property type="nucleotide sequence ID" value="XM_033814827.1"/>
</dbReference>
<evidence type="ECO:0000256" key="2">
    <source>
        <dbReference type="SAM" id="MobiDB-lite"/>
    </source>
</evidence>
<evidence type="ECO:0000256" key="1">
    <source>
        <dbReference type="SAM" id="Coils"/>
    </source>
</evidence>